<keyword evidence="5 12" id="KW-0812">Transmembrane</keyword>
<keyword evidence="9 12" id="KW-0472">Membrane</keyword>
<keyword evidence="14" id="KW-1185">Reference proteome</keyword>
<dbReference type="OrthoDB" id="9803416at2"/>
<evidence type="ECO:0000256" key="12">
    <source>
        <dbReference type="SAM" id="Phobius"/>
    </source>
</evidence>
<gene>
    <name evidence="13" type="ORF">SAMN04487993_1011107</name>
</gene>
<dbReference type="Proteomes" id="UP000199093">
    <property type="component" value="Unassembled WGS sequence"/>
</dbReference>
<evidence type="ECO:0000256" key="9">
    <source>
        <dbReference type="ARBA" id="ARBA00023136"/>
    </source>
</evidence>
<feature type="transmembrane region" description="Helical" evidence="12">
    <location>
        <begin position="300"/>
        <end position="320"/>
    </location>
</feature>
<proteinExistence type="inferred from homology"/>
<sequence length="326" mass="34990">MLFAYRSTGAGLSRVITENPSLAEPTLAFDLPADAVWVDLYRPLSGQVAAVGGLGIHVPTLSEMEEIEISSRLYHEDGADYLTVVLPGRDPDGHVIAGPVTFVLQPSRLITVRHHLPRAFETYPLRAGQGPAGCATPDRIFLGLMAEIVGSLADSLEEAGRVLDEAGRRVFSGHAANRPDLLQKTLEEVGLQGERLSRVRTATTTLDRALNHFAAARDGQGLKALVKAELRDLAALAVHADFLAARVGLAVDATLGMIHLAQNATVRIVSVVAVLFLPPTLVASAYGMNFATMPGLDRGWGYPAVLGLMLASALGTYLFFKWKHWL</sequence>
<comment type="function">
    <text evidence="11">Mediates influx of magnesium ions. Alternates between open and closed states. Activated by low cytoplasmic Mg(2+) levels. Inactive when cytoplasmic Mg(2+) levels are high.</text>
</comment>
<comment type="catalytic activity">
    <reaction evidence="10">
        <text>Mg(2+)(in) = Mg(2+)(out)</text>
        <dbReference type="Rhea" id="RHEA:29827"/>
        <dbReference type="ChEBI" id="CHEBI:18420"/>
    </reaction>
</comment>
<dbReference type="PANTHER" id="PTHR47685:SF1">
    <property type="entry name" value="MAGNESIUM TRANSPORT PROTEIN CORA"/>
    <property type="match status" value="1"/>
</dbReference>
<evidence type="ECO:0000313" key="13">
    <source>
        <dbReference type="EMBL" id="SDI86126.1"/>
    </source>
</evidence>
<evidence type="ECO:0000256" key="6">
    <source>
        <dbReference type="ARBA" id="ARBA00022842"/>
    </source>
</evidence>
<evidence type="ECO:0000256" key="5">
    <source>
        <dbReference type="ARBA" id="ARBA00022692"/>
    </source>
</evidence>
<dbReference type="SUPFAM" id="SSF143865">
    <property type="entry name" value="CorA soluble domain-like"/>
    <property type="match status" value="1"/>
</dbReference>
<evidence type="ECO:0000256" key="10">
    <source>
        <dbReference type="ARBA" id="ARBA00034269"/>
    </source>
</evidence>
<keyword evidence="8" id="KW-0406">Ion transport</keyword>
<dbReference type="STRING" id="555512.SAMN04487993_1011107"/>
<organism evidence="13 14">
    <name type="scientific">Salipiger marinus</name>
    <dbReference type="NCBI Taxonomy" id="555512"/>
    <lineage>
        <taxon>Bacteria</taxon>
        <taxon>Pseudomonadati</taxon>
        <taxon>Pseudomonadota</taxon>
        <taxon>Alphaproteobacteria</taxon>
        <taxon>Rhodobacterales</taxon>
        <taxon>Roseobacteraceae</taxon>
        <taxon>Salipiger</taxon>
    </lineage>
</organism>
<keyword evidence="3" id="KW-0813">Transport</keyword>
<dbReference type="GO" id="GO:0005886">
    <property type="term" value="C:plasma membrane"/>
    <property type="evidence" value="ECO:0007669"/>
    <property type="project" value="UniProtKB-SubCell"/>
</dbReference>
<dbReference type="InterPro" id="IPR045863">
    <property type="entry name" value="CorA_TM1_TM2"/>
</dbReference>
<evidence type="ECO:0000256" key="3">
    <source>
        <dbReference type="ARBA" id="ARBA00022448"/>
    </source>
</evidence>
<dbReference type="InterPro" id="IPR050829">
    <property type="entry name" value="CorA_MIT"/>
</dbReference>
<evidence type="ECO:0000313" key="14">
    <source>
        <dbReference type="Proteomes" id="UP000199093"/>
    </source>
</evidence>
<dbReference type="Gene3D" id="1.20.58.340">
    <property type="entry name" value="Magnesium transport protein CorA, transmembrane region"/>
    <property type="match status" value="1"/>
</dbReference>
<evidence type="ECO:0000256" key="2">
    <source>
        <dbReference type="ARBA" id="ARBA00009765"/>
    </source>
</evidence>
<dbReference type="InterPro" id="IPR002523">
    <property type="entry name" value="MgTranspt_CorA/ZnTranspt_ZntB"/>
</dbReference>
<name>A0A1G8P1M5_9RHOB</name>
<dbReference type="CDD" id="cd12837">
    <property type="entry name" value="EcCorA-like_u1"/>
    <property type="match status" value="1"/>
</dbReference>
<comment type="subcellular location">
    <subcellularLocation>
        <location evidence="1">Cell membrane</location>
        <topology evidence="1">Multi-pass membrane protein</topology>
    </subcellularLocation>
</comment>
<dbReference type="EMBL" id="FNEJ01000011">
    <property type="protein sequence ID" value="SDI86126.1"/>
    <property type="molecule type" value="Genomic_DNA"/>
</dbReference>
<comment type="similarity">
    <text evidence="2">Belongs to the CorA metal ion transporter (MIT) (TC 1.A.35) family.</text>
</comment>
<dbReference type="FunFam" id="1.20.58.340:FF:000004">
    <property type="entry name" value="Magnesium transport protein CorA"/>
    <property type="match status" value="1"/>
</dbReference>
<keyword evidence="7 12" id="KW-1133">Transmembrane helix</keyword>
<dbReference type="RefSeq" id="WP_089848026.1">
    <property type="nucleotide sequence ID" value="NZ_FNEJ01000011.1"/>
</dbReference>
<evidence type="ECO:0000256" key="11">
    <source>
        <dbReference type="ARBA" id="ARBA00045497"/>
    </source>
</evidence>
<dbReference type="SUPFAM" id="SSF144083">
    <property type="entry name" value="Magnesium transport protein CorA, transmembrane region"/>
    <property type="match status" value="1"/>
</dbReference>
<evidence type="ECO:0000256" key="1">
    <source>
        <dbReference type="ARBA" id="ARBA00004651"/>
    </source>
</evidence>
<dbReference type="PANTHER" id="PTHR47685">
    <property type="entry name" value="MAGNESIUM TRANSPORT PROTEIN CORA"/>
    <property type="match status" value="1"/>
</dbReference>
<dbReference type="GO" id="GO:0015087">
    <property type="term" value="F:cobalt ion transmembrane transporter activity"/>
    <property type="evidence" value="ECO:0007669"/>
    <property type="project" value="TreeGrafter"/>
</dbReference>
<reference evidence="14" key="1">
    <citation type="submission" date="2016-10" db="EMBL/GenBank/DDBJ databases">
        <authorList>
            <person name="Varghese N."/>
            <person name="Submissions S."/>
        </authorList>
    </citation>
    <scope>NUCLEOTIDE SEQUENCE [LARGE SCALE GENOMIC DNA]</scope>
    <source>
        <strain evidence="14">DSM 26424</strain>
    </source>
</reference>
<keyword evidence="6" id="KW-0460">Magnesium</keyword>
<accession>A0A1G8P1M5</accession>
<evidence type="ECO:0000256" key="7">
    <source>
        <dbReference type="ARBA" id="ARBA00022989"/>
    </source>
</evidence>
<evidence type="ECO:0000256" key="4">
    <source>
        <dbReference type="ARBA" id="ARBA00022475"/>
    </source>
</evidence>
<dbReference type="AlphaFoldDB" id="A0A1G8P1M5"/>
<dbReference type="Pfam" id="PF01544">
    <property type="entry name" value="CorA"/>
    <property type="match status" value="1"/>
</dbReference>
<protein>
    <submittedName>
        <fullName evidence="13">Magnesium transporter</fullName>
    </submittedName>
</protein>
<feature type="transmembrane region" description="Helical" evidence="12">
    <location>
        <begin position="266"/>
        <end position="288"/>
    </location>
</feature>
<keyword evidence="4" id="KW-1003">Cell membrane</keyword>
<dbReference type="GO" id="GO:0015095">
    <property type="term" value="F:magnesium ion transmembrane transporter activity"/>
    <property type="evidence" value="ECO:0007669"/>
    <property type="project" value="TreeGrafter"/>
</dbReference>
<dbReference type="InterPro" id="IPR045861">
    <property type="entry name" value="CorA_cytoplasmic_dom"/>
</dbReference>
<evidence type="ECO:0000256" key="8">
    <source>
        <dbReference type="ARBA" id="ARBA00023065"/>
    </source>
</evidence>
<dbReference type="GO" id="GO:0015099">
    <property type="term" value="F:nickel cation transmembrane transporter activity"/>
    <property type="evidence" value="ECO:0007669"/>
    <property type="project" value="TreeGrafter"/>
</dbReference>